<keyword evidence="3" id="KW-0012">Acyltransferase</keyword>
<dbReference type="EMBL" id="JBHSBC010000012">
    <property type="protein sequence ID" value="MFC3981313.1"/>
    <property type="molecule type" value="Genomic_DNA"/>
</dbReference>
<evidence type="ECO:0000256" key="1">
    <source>
        <dbReference type="SAM" id="MobiDB-lite"/>
    </source>
</evidence>
<dbReference type="RefSeq" id="WP_386190021.1">
    <property type="nucleotide sequence ID" value="NZ_JBHSBC010000012.1"/>
</dbReference>
<keyword evidence="3" id="KW-0808">Transferase</keyword>
<feature type="compositionally biased region" description="Low complexity" evidence="1">
    <location>
        <begin position="177"/>
        <end position="189"/>
    </location>
</feature>
<dbReference type="Gene3D" id="3.40.630.30">
    <property type="match status" value="1"/>
</dbReference>
<evidence type="ECO:0000313" key="4">
    <source>
        <dbReference type="Proteomes" id="UP001595698"/>
    </source>
</evidence>
<dbReference type="SUPFAM" id="SSF55729">
    <property type="entry name" value="Acyl-CoA N-acyltransferases (Nat)"/>
    <property type="match status" value="1"/>
</dbReference>
<dbReference type="InterPro" id="IPR051531">
    <property type="entry name" value="N-acetyltransferase"/>
</dbReference>
<feature type="region of interest" description="Disordered" evidence="1">
    <location>
        <begin position="169"/>
        <end position="275"/>
    </location>
</feature>
<sequence length="275" mass="30087">MSQATLRTGRILLVPLADEHLEDEVELDSDPEVMRYLEGRARTREEVERFHRKRLAAADRVPGLGFWAGSVDGRFVGWWILEPPQRADQGPVEGQAELGYRLLRRHWRQGLASEGARELLRHGFEDLGLNRVFAETMAVNAASRATMASVGMRHVRTFHLEWEEPLPGSEYGEVETRSPGRSGSGVPRGLDVRDGTDPGDAATSRVRHPRPGRLKARRVTAAGDVARAVPPGRVLRLPGARPGRGAPPSGTGQETGKSNSPSLTPPTNACHSARV</sequence>
<dbReference type="PANTHER" id="PTHR43792">
    <property type="entry name" value="GNAT FAMILY, PUTATIVE (AFU_ORTHOLOGUE AFUA_3G00765)-RELATED-RELATED"/>
    <property type="match status" value="1"/>
</dbReference>
<dbReference type="Pfam" id="PF13302">
    <property type="entry name" value="Acetyltransf_3"/>
    <property type="match status" value="1"/>
</dbReference>
<evidence type="ECO:0000259" key="2">
    <source>
        <dbReference type="PROSITE" id="PS51186"/>
    </source>
</evidence>
<dbReference type="PANTHER" id="PTHR43792:SF16">
    <property type="entry name" value="N-ACETYLTRANSFERASE DOMAIN-CONTAINING PROTEIN"/>
    <property type="match status" value="1"/>
</dbReference>
<feature type="compositionally biased region" description="Basic residues" evidence="1">
    <location>
        <begin position="205"/>
        <end position="218"/>
    </location>
</feature>
<keyword evidence="4" id="KW-1185">Reference proteome</keyword>
<feature type="compositionally biased region" description="Low complexity" evidence="1">
    <location>
        <begin position="230"/>
        <end position="248"/>
    </location>
</feature>
<evidence type="ECO:0000313" key="3">
    <source>
        <dbReference type="EMBL" id="MFC3981313.1"/>
    </source>
</evidence>
<feature type="domain" description="N-acetyltransferase" evidence="2">
    <location>
        <begin position="11"/>
        <end position="167"/>
    </location>
</feature>
<feature type="compositionally biased region" description="Polar residues" evidence="1">
    <location>
        <begin position="250"/>
        <end position="275"/>
    </location>
</feature>
<dbReference type="InterPro" id="IPR000182">
    <property type="entry name" value="GNAT_dom"/>
</dbReference>
<gene>
    <name evidence="3" type="ORF">ACFOYY_14340</name>
</gene>
<accession>A0ABV8EY44</accession>
<dbReference type="InterPro" id="IPR016181">
    <property type="entry name" value="Acyl_CoA_acyltransferase"/>
</dbReference>
<dbReference type="PROSITE" id="PS51186">
    <property type="entry name" value="GNAT"/>
    <property type="match status" value="1"/>
</dbReference>
<proteinExistence type="predicted"/>
<organism evidence="3 4">
    <name type="scientific">Streptosporangium jomthongense</name>
    <dbReference type="NCBI Taxonomy" id="1193683"/>
    <lineage>
        <taxon>Bacteria</taxon>
        <taxon>Bacillati</taxon>
        <taxon>Actinomycetota</taxon>
        <taxon>Actinomycetes</taxon>
        <taxon>Streptosporangiales</taxon>
        <taxon>Streptosporangiaceae</taxon>
        <taxon>Streptosporangium</taxon>
    </lineage>
</organism>
<dbReference type="EC" id="2.3.-.-" evidence="3"/>
<dbReference type="Proteomes" id="UP001595698">
    <property type="component" value="Unassembled WGS sequence"/>
</dbReference>
<protein>
    <submittedName>
        <fullName evidence="3">GNAT family N-acetyltransferase</fullName>
        <ecNumber evidence="3">2.3.-.-</ecNumber>
    </submittedName>
</protein>
<comment type="caution">
    <text evidence="3">The sequence shown here is derived from an EMBL/GenBank/DDBJ whole genome shotgun (WGS) entry which is preliminary data.</text>
</comment>
<reference evidence="4" key="1">
    <citation type="journal article" date="2019" name="Int. J. Syst. Evol. Microbiol.">
        <title>The Global Catalogue of Microorganisms (GCM) 10K type strain sequencing project: providing services to taxonomists for standard genome sequencing and annotation.</title>
        <authorList>
            <consortium name="The Broad Institute Genomics Platform"/>
            <consortium name="The Broad Institute Genome Sequencing Center for Infectious Disease"/>
            <person name="Wu L."/>
            <person name="Ma J."/>
        </authorList>
    </citation>
    <scope>NUCLEOTIDE SEQUENCE [LARGE SCALE GENOMIC DNA]</scope>
    <source>
        <strain evidence="4">TBRC 7912</strain>
    </source>
</reference>
<name>A0ABV8EY44_9ACTN</name>
<dbReference type="GO" id="GO:0016746">
    <property type="term" value="F:acyltransferase activity"/>
    <property type="evidence" value="ECO:0007669"/>
    <property type="project" value="UniProtKB-KW"/>
</dbReference>